<gene>
    <name evidence="1" type="ORF">BC349_14365</name>
</gene>
<dbReference type="EMBL" id="MBUA01000027">
    <property type="protein sequence ID" value="MBC6492242.1"/>
    <property type="molecule type" value="Genomic_DNA"/>
</dbReference>
<reference evidence="1 2" key="1">
    <citation type="submission" date="2016-07" db="EMBL/GenBank/DDBJ databases">
        <title>Genome analysis of Flavihumibacter stibioxidans YS-17.</title>
        <authorList>
            <person name="Shi K."/>
            <person name="Han Y."/>
            <person name="Wang G."/>
        </authorList>
    </citation>
    <scope>NUCLEOTIDE SEQUENCE [LARGE SCALE GENOMIC DNA]</scope>
    <source>
        <strain evidence="1 2">YS-17</strain>
    </source>
</reference>
<proteinExistence type="predicted"/>
<evidence type="ECO:0000313" key="2">
    <source>
        <dbReference type="Proteomes" id="UP000765802"/>
    </source>
</evidence>
<keyword evidence="2" id="KW-1185">Reference proteome</keyword>
<dbReference type="RefSeq" id="WP_187257553.1">
    <property type="nucleotide sequence ID" value="NZ_JBHULF010000006.1"/>
</dbReference>
<organism evidence="1 2">
    <name type="scientific">Flavihumibacter stibioxidans</name>
    <dbReference type="NCBI Taxonomy" id="1834163"/>
    <lineage>
        <taxon>Bacteria</taxon>
        <taxon>Pseudomonadati</taxon>
        <taxon>Bacteroidota</taxon>
        <taxon>Chitinophagia</taxon>
        <taxon>Chitinophagales</taxon>
        <taxon>Chitinophagaceae</taxon>
        <taxon>Flavihumibacter</taxon>
    </lineage>
</organism>
<protein>
    <recommendedName>
        <fullName evidence="3">DUF3316 domain-containing protein</fullName>
    </recommendedName>
</protein>
<accession>A0ABR7MBA6</accession>
<dbReference type="Proteomes" id="UP000765802">
    <property type="component" value="Unassembled WGS sequence"/>
</dbReference>
<evidence type="ECO:0000313" key="1">
    <source>
        <dbReference type="EMBL" id="MBC6492242.1"/>
    </source>
</evidence>
<comment type="caution">
    <text evidence="1">The sequence shown here is derived from an EMBL/GenBank/DDBJ whole genome shotgun (WGS) entry which is preliminary data.</text>
</comment>
<evidence type="ECO:0008006" key="3">
    <source>
        <dbReference type="Google" id="ProtNLM"/>
    </source>
</evidence>
<name>A0ABR7MBA6_9BACT</name>
<sequence length="276" mass="31422">MKRKIWITGWMLCLATITRSQELYIFSDPASNVPAKSLSAKLTMRLADNQLTGKLNQRYMPELMAGISKSLMFRASTSFSDFYSDRLRWESVKGYLKWRFYSQDGIHRHFRMAAFVDGAYSRNDLVFDEMNLDGDNSGIQAGIIGTQLVNKLAVSGTASLMRVFDEKFGTVHGAMHDQNAFNYSLSAGYLLFPRNYSDYEQVNLNLYVELLGMKGLERGMYYMDVAPALQLIFNSSSKLNLGARFEAGGNMDRIARNNYFLSFESTFLNAFGKKRK</sequence>